<accession>A0ACC1NR63</accession>
<reference evidence="1" key="1">
    <citation type="submission" date="2022-08" db="EMBL/GenBank/DDBJ databases">
        <title>Genome Sequence of Pycnoporus sanguineus.</title>
        <authorList>
            <person name="Buettner E."/>
        </authorList>
    </citation>
    <scope>NUCLEOTIDE SEQUENCE</scope>
    <source>
        <strain evidence="1">CG-C14</strain>
    </source>
</reference>
<proteinExistence type="predicted"/>
<organism evidence="1 2">
    <name type="scientific">Trametes sanguinea</name>
    <dbReference type="NCBI Taxonomy" id="158606"/>
    <lineage>
        <taxon>Eukaryota</taxon>
        <taxon>Fungi</taxon>
        <taxon>Dikarya</taxon>
        <taxon>Basidiomycota</taxon>
        <taxon>Agaricomycotina</taxon>
        <taxon>Agaricomycetes</taxon>
        <taxon>Polyporales</taxon>
        <taxon>Polyporaceae</taxon>
        <taxon>Trametes</taxon>
    </lineage>
</organism>
<dbReference type="EMBL" id="JANSHE010004087">
    <property type="protein sequence ID" value="KAJ2981081.1"/>
    <property type="molecule type" value="Genomic_DNA"/>
</dbReference>
<evidence type="ECO:0000313" key="1">
    <source>
        <dbReference type="EMBL" id="KAJ2981081.1"/>
    </source>
</evidence>
<gene>
    <name evidence="1" type="ORF">NUW54_g10920</name>
</gene>
<keyword evidence="2" id="KW-1185">Reference proteome</keyword>
<protein>
    <submittedName>
        <fullName evidence="1">Uncharacterized protein</fullName>
    </submittedName>
</protein>
<evidence type="ECO:0000313" key="2">
    <source>
        <dbReference type="Proteomes" id="UP001144978"/>
    </source>
</evidence>
<sequence>MGLGVGEYAMQAKIEKKKSIEKDASDQMAVDPPSGPSLQALVDKAVGGKVKALEAKFSKLSVASGNEDRFAHLEVLPESARRRRRAPMIGCKWPAVRIPHFVNMPSARAVRSCKRVGGEVTTMPPSLQCTLAIRGCRT</sequence>
<comment type="caution">
    <text evidence="1">The sequence shown here is derived from an EMBL/GenBank/DDBJ whole genome shotgun (WGS) entry which is preliminary data.</text>
</comment>
<dbReference type="Proteomes" id="UP001144978">
    <property type="component" value="Unassembled WGS sequence"/>
</dbReference>
<name>A0ACC1NR63_9APHY</name>